<dbReference type="GO" id="GO:0005634">
    <property type="term" value="C:nucleus"/>
    <property type="evidence" value="ECO:0007669"/>
    <property type="project" value="TreeGrafter"/>
</dbReference>
<dbReference type="InterPro" id="IPR023214">
    <property type="entry name" value="HAD_sf"/>
</dbReference>
<dbReference type="EMBL" id="RXIC02000026">
    <property type="protein sequence ID" value="KAB1203827.1"/>
    <property type="molecule type" value="Genomic_DNA"/>
</dbReference>
<keyword evidence="1" id="KW-1133">Transmembrane helix</keyword>
<keyword evidence="4" id="KW-1185">Reference proteome</keyword>
<organism evidence="3 4">
    <name type="scientific">Morella rubra</name>
    <name type="common">Chinese bayberry</name>
    <dbReference type="NCBI Taxonomy" id="262757"/>
    <lineage>
        <taxon>Eukaryota</taxon>
        <taxon>Viridiplantae</taxon>
        <taxon>Streptophyta</taxon>
        <taxon>Embryophyta</taxon>
        <taxon>Tracheophyta</taxon>
        <taxon>Spermatophyta</taxon>
        <taxon>Magnoliopsida</taxon>
        <taxon>eudicotyledons</taxon>
        <taxon>Gunneridae</taxon>
        <taxon>Pentapetalae</taxon>
        <taxon>rosids</taxon>
        <taxon>fabids</taxon>
        <taxon>Fagales</taxon>
        <taxon>Myricaceae</taxon>
        <taxon>Morella</taxon>
    </lineage>
</organism>
<evidence type="ECO:0000256" key="1">
    <source>
        <dbReference type="SAM" id="Phobius"/>
    </source>
</evidence>
<proteinExistence type="predicted"/>
<dbReference type="InterPro" id="IPR013536">
    <property type="entry name" value="WLM_dom"/>
</dbReference>
<feature type="transmembrane region" description="Helical" evidence="1">
    <location>
        <begin position="221"/>
        <end position="241"/>
    </location>
</feature>
<evidence type="ECO:0000259" key="2">
    <source>
        <dbReference type="PROSITE" id="PS51397"/>
    </source>
</evidence>
<dbReference type="GO" id="GO:0008237">
    <property type="term" value="F:metallopeptidase activity"/>
    <property type="evidence" value="ECO:0007669"/>
    <property type="project" value="TreeGrafter"/>
</dbReference>
<dbReference type="Pfam" id="PF08325">
    <property type="entry name" value="WLM"/>
    <property type="match status" value="1"/>
</dbReference>
<sequence length="395" mass="44512">MLHELCHSVHGPHDASFYKLWDELRKECEELMAKGITGTGEGFDIPGRCLDGFSCQAPLSSLRKTALEAAEKRAHLGSLLPSGPKRLGGDSNIMVALSPIQAAAMAAERRLQDEIWCGSQSCETFGDEERSSDILQDLIYEEQSVGSSMIDGGSDLQETHIHYDWTNALKHFKKPARMNGIVADVLCERKAGKLSKDQGLMLSWNIWLSSTIIVYSDEQIIIILLFIGMCSLLTLLLKGWIPSTAYDTGYLRALQSIKMGSITGFVIFQSTNELKLKVVWLLCGLSWRSRAHDLSKLNRDPGKNLYLSGHALESCLQPENSVPIRPWKQNDTNDTALLDFIPFLEFVARTSPPDIRPVLASYEGCEIPTEFIRRSKDYQKRMQEQKQQQGRFWRR</sequence>
<dbReference type="PANTHER" id="PTHR46622">
    <property type="entry name" value="DNA-DEPENDENT METALLOPROTEASE WSS1"/>
    <property type="match status" value="1"/>
</dbReference>
<keyword evidence="1" id="KW-0472">Membrane</keyword>
<keyword evidence="1" id="KW-0812">Transmembrane</keyword>
<dbReference type="AlphaFoldDB" id="A0A6A1UVU9"/>
<feature type="domain" description="WLM" evidence="2">
    <location>
        <begin position="1"/>
        <end position="112"/>
    </location>
</feature>
<evidence type="ECO:0000313" key="4">
    <source>
        <dbReference type="Proteomes" id="UP000516437"/>
    </source>
</evidence>
<protein>
    <submittedName>
        <fullName evidence="3">Mitochondrial import inner membrane translocase subunit TIM50</fullName>
    </submittedName>
</protein>
<gene>
    <name evidence="3" type="ORF">CJ030_MR8G005079</name>
</gene>
<dbReference type="SUPFAM" id="SSF56784">
    <property type="entry name" value="HAD-like"/>
    <property type="match status" value="1"/>
</dbReference>
<dbReference type="InterPro" id="IPR036412">
    <property type="entry name" value="HAD-like_sf"/>
</dbReference>
<dbReference type="Pfam" id="PF03031">
    <property type="entry name" value="NIF"/>
    <property type="match status" value="1"/>
</dbReference>
<accession>A0A6A1UVU9</accession>
<dbReference type="PROSITE" id="PS51397">
    <property type="entry name" value="WLM"/>
    <property type="match status" value="1"/>
</dbReference>
<dbReference type="PANTHER" id="PTHR46622:SF3">
    <property type="entry name" value="ZINC ION BINDING PROTEIN"/>
    <property type="match status" value="1"/>
</dbReference>
<dbReference type="InterPro" id="IPR053000">
    <property type="entry name" value="WSS1-like_metalloprotease"/>
</dbReference>
<reference evidence="3 4" key="1">
    <citation type="journal article" date="2019" name="Plant Biotechnol. J.">
        <title>The red bayberry genome and genetic basis of sex determination.</title>
        <authorList>
            <person name="Jia H.M."/>
            <person name="Jia H.J."/>
            <person name="Cai Q.L."/>
            <person name="Wang Y."/>
            <person name="Zhao H.B."/>
            <person name="Yang W.F."/>
            <person name="Wang G.Y."/>
            <person name="Li Y.H."/>
            <person name="Zhan D.L."/>
            <person name="Shen Y.T."/>
            <person name="Niu Q.F."/>
            <person name="Chang L."/>
            <person name="Qiu J."/>
            <person name="Zhao L."/>
            <person name="Xie H.B."/>
            <person name="Fu W.Y."/>
            <person name="Jin J."/>
            <person name="Li X.W."/>
            <person name="Jiao Y."/>
            <person name="Zhou C.C."/>
            <person name="Tu T."/>
            <person name="Chai C.Y."/>
            <person name="Gao J.L."/>
            <person name="Fan L.J."/>
            <person name="van de Weg E."/>
            <person name="Wang J.Y."/>
            <person name="Gao Z.S."/>
        </authorList>
    </citation>
    <scope>NUCLEOTIDE SEQUENCE [LARGE SCALE GENOMIC DNA]</scope>
    <source>
        <tissue evidence="3">Leaves</tissue>
    </source>
</reference>
<dbReference type="InterPro" id="IPR004274">
    <property type="entry name" value="FCP1_dom"/>
</dbReference>
<evidence type="ECO:0000313" key="3">
    <source>
        <dbReference type="EMBL" id="KAB1203827.1"/>
    </source>
</evidence>
<dbReference type="GO" id="GO:0006281">
    <property type="term" value="P:DNA repair"/>
    <property type="evidence" value="ECO:0007669"/>
    <property type="project" value="TreeGrafter"/>
</dbReference>
<dbReference type="OrthoDB" id="261960at2759"/>
<dbReference type="Gene3D" id="3.40.50.1000">
    <property type="entry name" value="HAD superfamily/HAD-like"/>
    <property type="match status" value="1"/>
</dbReference>
<dbReference type="Proteomes" id="UP000516437">
    <property type="component" value="Chromosome 8"/>
</dbReference>
<name>A0A6A1UVU9_9ROSI</name>
<comment type="caution">
    <text evidence="3">The sequence shown here is derived from an EMBL/GenBank/DDBJ whole genome shotgun (WGS) entry which is preliminary data.</text>
</comment>